<organism evidence="1 2">
    <name type="scientific">Natronosalvus hydrolyticus</name>
    <dbReference type="NCBI Taxonomy" id="2979988"/>
    <lineage>
        <taxon>Archaea</taxon>
        <taxon>Methanobacteriati</taxon>
        <taxon>Methanobacteriota</taxon>
        <taxon>Stenosarchaea group</taxon>
        <taxon>Halobacteria</taxon>
        <taxon>Halobacteriales</taxon>
        <taxon>Natrialbaceae</taxon>
        <taxon>Natronosalvus</taxon>
    </lineage>
</organism>
<dbReference type="AlphaFoldDB" id="A0AAP2ZBA6"/>
<gene>
    <name evidence="1" type="ORF">OB919_18770</name>
</gene>
<comment type="caution">
    <text evidence="1">The sequence shown here is derived from an EMBL/GenBank/DDBJ whole genome shotgun (WGS) entry which is preliminary data.</text>
</comment>
<sequence length="137" mass="15783">MTGLETALATTGLKVLGEELIQWVRQRGNELSENDWAEMGLVISRKLEIDRRNIEASFLHNSQKHDIARRIESAGQIYRELAIVGEDEGFDQDLIDVYSELADICANWAIETRDLTKYWLSATDFFEVEAEYRELVD</sequence>
<evidence type="ECO:0000313" key="1">
    <source>
        <dbReference type="EMBL" id="MCU4753996.1"/>
    </source>
</evidence>
<accession>A0AAP2ZBA6</accession>
<protein>
    <submittedName>
        <fullName evidence="1">Uncharacterized protein</fullName>
    </submittedName>
</protein>
<keyword evidence="2" id="KW-1185">Reference proteome</keyword>
<name>A0AAP2ZBA6_9EURY</name>
<dbReference type="Proteomes" id="UP001321047">
    <property type="component" value="Unassembled WGS sequence"/>
</dbReference>
<reference evidence="1 2" key="1">
    <citation type="submission" date="2022-09" db="EMBL/GenBank/DDBJ databases">
        <title>Enrichment on poylsaccharides allowed isolation of novel metabolic and taxonomic groups of Haloarchaea.</title>
        <authorList>
            <person name="Sorokin D.Y."/>
            <person name="Elcheninov A.G."/>
            <person name="Khizhniak T.V."/>
            <person name="Kolganova T.V."/>
            <person name="Kublanov I.V."/>
        </authorList>
    </citation>
    <scope>NUCLEOTIDE SEQUENCE [LARGE SCALE GENOMIC DNA]</scope>
    <source>
        <strain evidence="1 2">AArc-curdl1</strain>
    </source>
</reference>
<proteinExistence type="predicted"/>
<dbReference type="EMBL" id="JAOPJZ010000027">
    <property type="protein sequence ID" value="MCU4753996.1"/>
    <property type="molecule type" value="Genomic_DNA"/>
</dbReference>
<evidence type="ECO:0000313" key="2">
    <source>
        <dbReference type="Proteomes" id="UP001321047"/>
    </source>
</evidence>
<dbReference type="RefSeq" id="WP_342810301.1">
    <property type="nucleotide sequence ID" value="NZ_JAOPJZ010000027.1"/>
</dbReference>